<evidence type="ECO:0000313" key="2">
    <source>
        <dbReference type="Proteomes" id="UP000485058"/>
    </source>
</evidence>
<reference evidence="1 2" key="1">
    <citation type="submission" date="2020-02" db="EMBL/GenBank/DDBJ databases">
        <title>Draft genome sequence of Haematococcus lacustris strain NIES-144.</title>
        <authorList>
            <person name="Morimoto D."/>
            <person name="Nakagawa S."/>
            <person name="Yoshida T."/>
            <person name="Sawayama S."/>
        </authorList>
    </citation>
    <scope>NUCLEOTIDE SEQUENCE [LARGE SCALE GENOMIC DNA]</scope>
    <source>
        <strain evidence="1 2">NIES-144</strain>
    </source>
</reference>
<protein>
    <submittedName>
        <fullName evidence="1">Cyclin domain-containing protein</fullName>
    </submittedName>
</protein>
<dbReference type="Proteomes" id="UP000485058">
    <property type="component" value="Unassembled WGS sequence"/>
</dbReference>
<sequence length="116" mass="12856">MKVAAVAITYFRKFYLRNSFGGAEHDPALIHVGCLYLASKAEETVLNARYFATTMARKLMVLAMQTNQLTQTLLRLHVYAVADEVLRLLERPAGLISPEQCTKLLELPATATMLAG</sequence>
<keyword evidence="2" id="KW-1185">Reference proteome</keyword>
<comment type="caution">
    <text evidence="1">The sequence shown here is derived from an EMBL/GenBank/DDBJ whole genome shotgun (WGS) entry which is preliminary data.</text>
</comment>
<name>A0A699YJU0_HAELA</name>
<proteinExistence type="predicted"/>
<dbReference type="SUPFAM" id="SSF47954">
    <property type="entry name" value="Cyclin-like"/>
    <property type="match status" value="1"/>
</dbReference>
<dbReference type="Gene3D" id="1.10.472.10">
    <property type="entry name" value="Cyclin-like"/>
    <property type="match status" value="1"/>
</dbReference>
<organism evidence="1 2">
    <name type="scientific">Haematococcus lacustris</name>
    <name type="common">Green alga</name>
    <name type="synonym">Haematococcus pluvialis</name>
    <dbReference type="NCBI Taxonomy" id="44745"/>
    <lineage>
        <taxon>Eukaryota</taxon>
        <taxon>Viridiplantae</taxon>
        <taxon>Chlorophyta</taxon>
        <taxon>core chlorophytes</taxon>
        <taxon>Chlorophyceae</taxon>
        <taxon>CS clade</taxon>
        <taxon>Chlamydomonadales</taxon>
        <taxon>Haematococcaceae</taxon>
        <taxon>Haematococcus</taxon>
    </lineage>
</organism>
<evidence type="ECO:0000313" key="1">
    <source>
        <dbReference type="EMBL" id="GFH09525.1"/>
    </source>
</evidence>
<dbReference type="EMBL" id="BLLF01000241">
    <property type="protein sequence ID" value="GFH09525.1"/>
    <property type="molecule type" value="Genomic_DNA"/>
</dbReference>
<accession>A0A699YJU0</accession>
<dbReference type="InterPro" id="IPR036915">
    <property type="entry name" value="Cyclin-like_sf"/>
</dbReference>
<dbReference type="AlphaFoldDB" id="A0A699YJU0"/>
<gene>
    <name evidence="1" type="ORF">HaLaN_04685</name>
</gene>